<dbReference type="KEGG" id="oni:Osc7112_4037"/>
<dbReference type="HOGENOM" id="CLU_123293_0_0_3"/>
<dbReference type="InterPro" id="IPR025433">
    <property type="entry name" value="DUF4168"/>
</dbReference>
<evidence type="ECO:0000259" key="1">
    <source>
        <dbReference type="Pfam" id="PF13767"/>
    </source>
</evidence>
<dbReference type="RefSeq" id="WP_015177617.1">
    <property type="nucleotide sequence ID" value="NC_019729.1"/>
</dbReference>
<gene>
    <name evidence="2" type="ORF">Osc7112_4037</name>
</gene>
<evidence type="ECO:0000313" key="3">
    <source>
        <dbReference type="Proteomes" id="UP000010478"/>
    </source>
</evidence>
<keyword evidence="3" id="KW-1185">Reference proteome</keyword>
<dbReference type="Pfam" id="PF13767">
    <property type="entry name" value="DUF4168"/>
    <property type="match status" value="1"/>
</dbReference>
<dbReference type="EMBL" id="CP003614">
    <property type="protein sequence ID" value="AFZ08370.1"/>
    <property type="molecule type" value="Genomic_DNA"/>
</dbReference>
<organism evidence="2 3">
    <name type="scientific">Phormidium nigroviride PCC 7112</name>
    <dbReference type="NCBI Taxonomy" id="179408"/>
    <lineage>
        <taxon>Bacteria</taxon>
        <taxon>Bacillati</taxon>
        <taxon>Cyanobacteriota</taxon>
        <taxon>Cyanophyceae</taxon>
        <taxon>Oscillatoriophycideae</taxon>
        <taxon>Oscillatoriales</taxon>
        <taxon>Oscillatoriaceae</taxon>
        <taxon>Phormidium</taxon>
    </lineage>
</organism>
<dbReference type="OrthoDB" id="565076at2"/>
<name>K9VM93_9CYAN</name>
<feature type="domain" description="DUF4168" evidence="1">
    <location>
        <begin position="57"/>
        <end position="150"/>
    </location>
</feature>
<protein>
    <recommendedName>
        <fullName evidence="1">DUF4168 domain-containing protein</fullName>
    </recommendedName>
</protein>
<proteinExistence type="predicted"/>
<dbReference type="AlphaFoldDB" id="K9VM93"/>
<dbReference type="STRING" id="179408.Osc7112_4037"/>
<evidence type="ECO:0000313" key="2">
    <source>
        <dbReference type="EMBL" id="AFZ08370.1"/>
    </source>
</evidence>
<reference evidence="2 3" key="1">
    <citation type="submission" date="2012-05" db="EMBL/GenBank/DDBJ databases">
        <title>Finished chromosome of genome of Oscillatoria sp. PCC 7112.</title>
        <authorList>
            <consortium name="US DOE Joint Genome Institute"/>
            <person name="Gugger M."/>
            <person name="Coursin T."/>
            <person name="Rippka R."/>
            <person name="Tandeau De Marsac N."/>
            <person name="Huntemann M."/>
            <person name="Wei C.-L."/>
            <person name="Han J."/>
            <person name="Detter J.C."/>
            <person name="Han C."/>
            <person name="Tapia R."/>
            <person name="Davenport K."/>
            <person name="Daligault H."/>
            <person name="Erkkila T."/>
            <person name="Gu W."/>
            <person name="Munk A.C.C."/>
            <person name="Teshima H."/>
            <person name="Xu Y."/>
            <person name="Chain P."/>
            <person name="Chen A."/>
            <person name="Krypides N."/>
            <person name="Mavromatis K."/>
            <person name="Markowitz V."/>
            <person name="Szeto E."/>
            <person name="Ivanova N."/>
            <person name="Mikhailova N."/>
            <person name="Ovchinnikova G."/>
            <person name="Pagani I."/>
            <person name="Pati A."/>
            <person name="Goodwin L."/>
            <person name="Peters L."/>
            <person name="Pitluck S."/>
            <person name="Woyke T."/>
            <person name="Kerfeld C."/>
        </authorList>
    </citation>
    <scope>NUCLEOTIDE SEQUENCE [LARGE SCALE GENOMIC DNA]</scope>
    <source>
        <strain evidence="2 3">PCC 7112</strain>
    </source>
</reference>
<dbReference type="eggNOG" id="ENOG5032VR9">
    <property type="taxonomic scope" value="Bacteria"/>
</dbReference>
<dbReference type="Proteomes" id="UP000010478">
    <property type="component" value="Chromosome"/>
</dbReference>
<sequence precursor="true">MNTSLNTSKFGINRMLRQSLLLGIISAAALASGWAPGLYRQSPNLVFGAAAQAQEISSEEITSYARAVLAIEPKRLGASQEIKGIAGGSVPRVVCNETSQINRLSGNVRGIVVNYCDQAKKIIETNGLTVSRFNQITLLQQANPAIKQQIQAELLRLQQAGNK</sequence>
<accession>K9VM93</accession>